<protein>
    <submittedName>
        <fullName evidence="6">TetR family transcriptional regulator</fullName>
    </submittedName>
</protein>
<evidence type="ECO:0000256" key="1">
    <source>
        <dbReference type="ARBA" id="ARBA00023015"/>
    </source>
</evidence>
<dbReference type="InterPro" id="IPR004111">
    <property type="entry name" value="Repressor_TetR_C"/>
</dbReference>
<dbReference type="Pfam" id="PF00440">
    <property type="entry name" value="TetR_N"/>
    <property type="match status" value="1"/>
</dbReference>
<dbReference type="InterPro" id="IPR001647">
    <property type="entry name" value="HTH_TetR"/>
</dbReference>
<evidence type="ECO:0000256" key="2">
    <source>
        <dbReference type="ARBA" id="ARBA00023125"/>
    </source>
</evidence>
<dbReference type="SUPFAM" id="SSF48498">
    <property type="entry name" value="Tetracyclin repressor-like, C-terminal domain"/>
    <property type="match status" value="1"/>
</dbReference>
<dbReference type="InterPro" id="IPR036271">
    <property type="entry name" value="Tet_transcr_reg_TetR-rel_C_sf"/>
</dbReference>
<dbReference type="EMBL" id="CP113836">
    <property type="protein sequence ID" value="WAL67013.1"/>
    <property type="molecule type" value="Genomic_DNA"/>
</dbReference>
<dbReference type="Proteomes" id="UP001163203">
    <property type="component" value="Chromosome"/>
</dbReference>
<feature type="domain" description="HTH tetR-type" evidence="5">
    <location>
        <begin position="21"/>
        <end position="81"/>
    </location>
</feature>
<keyword evidence="3" id="KW-0804">Transcription</keyword>
<dbReference type="Gene3D" id="1.10.357.10">
    <property type="entry name" value="Tetracycline Repressor, domain 2"/>
    <property type="match status" value="1"/>
</dbReference>
<dbReference type="InterPro" id="IPR009057">
    <property type="entry name" value="Homeodomain-like_sf"/>
</dbReference>
<accession>A0ABY7B8E8</accession>
<dbReference type="SUPFAM" id="SSF46689">
    <property type="entry name" value="Homeodomain-like"/>
    <property type="match status" value="1"/>
</dbReference>
<keyword evidence="7" id="KW-1185">Reference proteome</keyword>
<gene>
    <name evidence="6" type="ORF">ORV05_04240</name>
</gene>
<keyword evidence="1" id="KW-0805">Transcription regulation</keyword>
<evidence type="ECO:0000313" key="7">
    <source>
        <dbReference type="Proteomes" id="UP001163203"/>
    </source>
</evidence>
<feature type="DNA-binding region" description="H-T-H motif" evidence="4">
    <location>
        <begin position="44"/>
        <end position="63"/>
    </location>
</feature>
<evidence type="ECO:0000256" key="3">
    <source>
        <dbReference type="ARBA" id="ARBA00023163"/>
    </source>
</evidence>
<proteinExistence type="predicted"/>
<sequence length="238" mass="26043">MVDSAAVPGRPRSRDAAGLPAVTPERIVSAALELTAQHGLGSWTLRQLAAAVQAYPAVIYHHVGDREAVVSAVVDRVLGMYPLPPEDLHWRDWFQRLFHELRAVLIRYPGVARRLAVCGPTVSAAAPTVDRGMRVLQVAGFGDESAPVYRFLSNVACLLVSIEDEQRPHADAVARISEAWSEYRDQSERPGLAAMGASVYELTADPVRRASYFAGFFDYSMQRCLDGVAARLGAISRR</sequence>
<dbReference type="Pfam" id="PF02909">
    <property type="entry name" value="TetR_C_1"/>
    <property type="match status" value="1"/>
</dbReference>
<dbReference type="RefSeq" id="WP_268757138.1">
    <property type="nucleotide sequence ID" value="NZ_CP113836.1"/>
</dbReference>
<evidence type="ECO:0000259" key="5">
    <source>
        <dbReference type="PROSITE" id="PS50977"/>
    </source>
</evidence>
<name>A0ABY7B8E8_9PSEU</name>
<keyword evidence="2 4" id="KW-0238">DNA-binding</keyword>
<organism evidence="6 7">
    <name type="scientific">Amycolatopsis cynarae</name>
    <dbReference type="NCBI Taxonomy" id="2995223"/>
    <lineage>
        <taxon>Bacteria</taxon>
        <taxon>Bacillati</taxon>
        <taxon>Actinomycetota</taxon>
        <taxon>Actinomycetes</taxon>
        <taxon>Pseudonocardiales</taxon>
        <taxon>Pseudonocardiaceae</taxon>
        <taxon>Amycolatopsis</taxon>
    </lineage>
</organism>
<dbReference type="PROSITE" id="PS50977">
    <property type="entry name" value="HTH_TETR_2"/>
    <property type="match status" value="1"/>
</dbReference>
<reference evidence="6" key="1">
    <citation type="submission" date="2022-11" db="EMBL/GenBank/DDBJ databases">
        <authorList>
            <person name="Mo P."/>
        </authorList>
    </citation>
    <scope>NUCLEOTIDE SEQUENCE</scope>
    <source>
        <strain evidence="6">HUAS 11-8</strain>
    </source>
</reference>
<evidence type="ECO:0000256" key="4">
    <source>
        <dbReference type="PROSITE-ProRule" id="PRU00335"/>
    </source>
</evidence>
<evidence type="ECO:0000313" key="6">
    <source>
        <dbReference type="EMBL" id="WAL67013.1"/>
    </source>
</evidence>